<evidence type="ECO:0000313" key="1">
    <source>
        <dbReference type="EMBL" id="QJA70805.1"/>
    </source>
</evidence>
<dbReference type="EMBL" id="MT141822">
    <property type="protein sequence ID" value="QJA70805.1"/>
    <property type="molecule type" value="Genomic_DNA"/>
</dbReference>
<dbReference type="AlphaFoldDB" id="A0A6M3JP36"/>
<gene>
    <name evidence="1" type="ORF">MM415A03558_0006</name>
</gene>
<protein>
    <submittedName>
        <fullName evidence="1">Uncharacterized protein</fullName>
    </submittedName>
</protein>
<reference evidence="1" key="1">
    <citation type="submission" date="2020-03" db="EMBL/GenBank/DDBJ databases">
        <title>The deep terrestrial virosphere.</title>
        <authorList>
            <person name="Holmfeldt K."/>
            <person name="Nilsson E."/>
            <person name="Simone D."/>
            <person name="Lopez-Fernandez M."/>
            <person name="Wu X."/>
            <person name="de Brujin I."/>
            <person name="Lundin D."/>
            <person name="Andersson A."/>
            <person name="Bertilsson S."/>
            <person name="Dopson M."/>
        </authorList>
    </citation>
    <scope>NUCLEOTIDE SEQUENCE</scope>
    <source>
        <strain evidence="1">MM415A03558</strain>
    </source>
</reference>
<accession>A0A6M3JP36</accession>
<organism evidence="1">
    <name type="scientific">viral metagenome</name>
    <dbReference type="NCBI Taxonomy" id="1070528"/>
    <lineage>
        <taxon>unclassified sequences</taxon>
        <taxon>metagenomes</taxon>
        <taxon>organismal metagenomes</taxon>
    </lineage>
</organism>
<sequence length="135" mass="13842">MNPRSRFFTNPRNNYSGVMVERVNLGTGTATGQAIAWINPRPNKVIASVTLHITTAGTGTIDIGTGRAGTGTSSAILEAGTLAAGIRSPGDYPMSAITEFLIAASGSAGDSIVGQMSNTTASTAVGKAYIKFFEV</sequence>
<proteinExistence type="predicted"/>
<name>A0A6M3JP36_9ZZZZ</name>